<comment type="caution">
    <text evidence="9">The sequence shown here is derived from an EMBL/GenBank/DDBJ whole genome shotgun (WGS) entry which is preliminary data.</text>
</comment>
<keyword evidence="5 8" id="KW-0812">Transmembrane</keyword>
<feature type="transmembrane region" description="Helical" evidence="8">
    <location>
        <begin position="316"/>
        <end position="333"/>
    </location>
</feature>
<keyword evidence="3" id="KW-0813">Transport</keyword>
<evidence type="ECO:0000256" key="6">
    <source>
        <dbReference type="ARBA" id="ARBA00022989"/>
    </source>
</evidence>
<organism evidence="9 10">
    <name type="scientific">Oceanobacillus locisalsi</name>
    <dbReference type="NCBI Taxonomy" id="546107"/>
    <lineage>
        <taxon>Bacteria</taxon>
        <taxon>Bacillati</taxon>
        <taxon>Bacillota</taxon>
        <taxon>Bacilli</taxon>
        <taxon>Bacillales</taxon>
        <taxon>Bacillaceae</taxon>
        <taxon>Oceanobacillus</taxon>
    </lineage>
</organism>
<protein>
    <submittedName>
        <fullName evidence="9">BCCT family transporter</fullName>
    </submittedName>
</protein>
<evidence type="ECO:0000256" key="4">
    <source>
        <dbReference type="ARBA" id="ARBA00022475"/>
    </source>
</evidence>
<evidence type="ECO:0000313" key="10">
    <source>
        <dbReference type="Proteomes" id="UP001597041"/>
    </source>
</evidence>
<feature type="transmembrane region" description="Helical" evidence="8">
    <location>
        <begin position="468"/>
        <end position="488"/>
    </location>
</feature>
<feature type="transmembrane region" description="Helical" evidence="8">
    <location>
        <begin position="345"/>
        <end position="366"/>
    </location>
</feature>
<evidence type="ECO:0000256" key="5">
    <source>
        <dbReference type="ARBA" id="ARBA00022692"/>
    </source>
</evidence>
<dbReference type="NCBIfam" id="TIGR00842">
    <property type="entry name" value="bcct"/>
    <property type="match status" value="1"/>
</dbReference>
<evidence type="ECO:0000256" key="8">
    <source>
        <dbReference type="SAM" id="Phobius"/>
    </source>
</evidence>
<dbReference type="Pfam" id="PF02028">
    <property type="entry name" value="BCCT"/>
    <property type="match status" value="1"/>
</dbReference>
<evidence type="ECO:0000256" key="1">
    <source>
        <dbReference type="ARBA" id="ARBA00004651"/>
    </source>
</evidence>
<feature type="transmembrane region" description="Helical" evidence="8">
    <location>
        <begin position="190"/>
        <end position="213"/>
    </location>
</feature>
<dbReference type="PANTHER" id="PTHR30047">
    <property type="entry name" value="HIGH-AFFINITY CHOLINE TRANSPORT PROTEIN-RELATED"/>
    <property type="match status" value="1"/>
</dbReference>
<evidence type="ECO:0000256" key="3">
    <source>
        <dbReference type="ARBA" id="ARBA00022448"/>
    </source>
</evidence>
<name>A0ABW3NJ49_9BACI</name>
<evidence type="ECO:0000256" key="7">
    <source>
        <dbReference type="ARBA" id="ARBA00023136"/>
    </source>
</evidence>
<dbReference type="Proteomes" id="UP001597041">
    <property type="component" value="Unassembled WGS sequence"/>
</dbReference>
<feature type="transmembrane region" description="Helical" evidence="8">
    <location>
        <begin position="259"/>
        <end position="282"/>
    </location>
</feature>
<evidence type="ECO:0000313" key="9">
    <source>
        <dbReference type="EMBL" id="MFD1066510.1"/>
    </source>
</evidence>
<feature type="transmembrane region" description="Helical" evidence="8">
    <location>
        <begin position="225"/>
        <end position="247"/>
    </location>
</feature>
<accession>A0ABW3NJ49</accession>
<feature type="transmembrane region" description="Helical" evidence="8">
    <location>
        <begin position="398"/>
        <end position="425"/>
    </location>
</feature>
<gene>
    <name evidence="9" type="ORF">ACFQ19_10790</name>
</gene>
<sequence>MSKNKKHFSSVFIYASIIVGILVILGAVFPDQFGNISGAIGTWVTETFGWYYMTTFTFILFFSIFLGLSPIGKLKLGKPNDKPEFNTISWLTMLFSAGMGIGLVFYGSSEPISHYLAPPNADPETQAALAEAMRSSFLHYGLHPWAVYGIIALTLAYSQFRKGELGLISKTLRPILGDKVDGPIGDIVDVLAVFATIIGVAVSLGVGAIQINGGLNYLFDVPNNIWMQGVIIAVATVLFLISAWIGLSKGMQYLSNLNMILAALLCLAVLILGPTLLILNMIPSAAGDYFNTLIFNSLDPAPLNEQKHEWMQEWTIYYWGWWMSWSPFVGIFIARVSRGRSIREFILAVLFVPTVVSFLWFSSFGLTGIDTAQSVPQIFDMPPETQLFGIFNEMPWGIVFSIIALVLILSFFVTSADAATFVLGMQTAFGTLHPKNYIKITWGISLSTIAFVLLLSGGETGLEALQSAAIISALPFSLVVILMTIAFFKDAEKERKYLGYALTPNKKRIKEYEEQTKDEENDTNQE</sequence>
<feature type="transmembrane region" description="Helical" evidence="8">
    <location>
        <begin position="88"/>
        <end position="106"/>
    </location>
</feature>
<proteinExistence type="inferred from homology"/>
<comment type="subcellular location">
    <subcellularLocation>
        <location evidence="1">Cell membrane</location>
        <topology evidence="1">Multi-pass membrane protein</topology>
    </subcellularLocation>
</comment>
<keyword evidence="10" id="KW-1185">Reference proteome</keyword>
<keyword evidence="7 8" id="KW-0472">Membrane</keyword>
<feature type="transmembrane region" description="Helical" evidence="8">
    <location>
        <begin position="49"/>
        <end position="68"/>
    </location>
</feature>
<dbReference type="InterPro" id="IPR000060">
    <property type="entry name" value="BCCT_transptr"/>
</dbReference>
<dbReference type="RefSeq" id="WP_379592091.1">
    <property type="nucleotide sequence ID" value="NZ_JBHTKK010000012.1"/>
</dbReference>
<dbReference type="PANTHER" id="PTHR30047:SF7">
    <property type="entry name" value="HIGH-AFFINITY CHOLINE TRANSPORT PROTEIN"/>
    <property type="match status" value="1"/>
</dbReference>
<comment type="similarity">
    <text evidence="2">Belongs to the BCCT transporter (TC 2.A.15) family.</text>
</comment>
<feature type="transmembrane region" description="Helical" evidence="8">
    <location>
        <begin position="142"/>
        <end position="160"/>
    </location>
</feature>
<reference evidence="10" key="1">
    <citation type="journal article" date="2019" name="Int. J. Syst. Evol. Microbiol.">
        <title>The Global Catalogue of Microorganisms (GCM) 10K type strain sequencing project: providing services to taxonomists for standard genome sequencing and annotation.</title>
        <authorList>
            <consortium name="The Broad Institute Genomics Platform"/>
            <consortium name="The Broad Institute Genome Sequencing Center for Infectious Disease"/>
            <person name="Wu L."/>
            <person name="Ma J."/>
        </authorList>
    </citation>
    <scope>NUCLEOTIDE SEQUENCE [LARGE SCALE GENOMIC DNA]</scope>
    <source>
        <strain evidence="10">CCUG 56608</strain>
    </source>
</reference>
<keyword evidence="4" id="KW-1003">Cell membrane</keyword>
<dbReference type="EMBL" id="JBHTKK010000012">
    <property type="protein sequence ID" value="MFD1066510.1"/>
    <property type="molecule type" value="Genomic_DNA"/>
</dbReference>
<evidence type="ECO:0000256" key="2">
    <source>
        <dbReference type="ARBA" id="ARBA00005658"/>
    </source>
</evidence>
<keyword evidence="6 8" id="KW-1133">Transmembrane helix</keyword>
<feature type="transmembrane region" description="Helical" evidence="8">
    <location>
        <begin position="437"/>
        <end position="456"/>
    </location>
</feature>
<feature type="transmembrane region" description="Helical" evidence="8">
    <location>
        <begin position="12"/>
        <end position="29"/>
    </location>
</feature>